<dbReference type="AlphaFoldDB" id="A0A5B7FMM3"/>
<proteinExistence type="predicted"/>
<keyword evidence="3" id="KW-1185">Reference proteome</keyword>
<dbReference type="EMBL" id="VSRR010006803">
    <property type="protein sequence ID" value="MPC45594.1"/>
    <property type="molecule type" value="Genomic_DNA"/>
</dbReference>
<protein>
    <submittedName>
        <fullName evidence="2">Dynein heavy chain 3, axonemal</fullName>
    </submittedName>
</protein>
<name>A0A5B7FMM3_PORTR</name>
<dbReference type="GO" id="GO:0051959">
    <property type="term" value="F:dynein light intermediate chain binding"/>
    <property type="evidence" value="ECO:0007669"/>
    <property type="project" value="InterPro"/>
</dbReference>
<dbReference type="InterPro" id="IPR027417">
    <property type="entry name" value="P-loop_NTPase"/>
</dbReference>
<dbReference type="PANTHER" id="PTHR22878">
    <property type="entry name" value="DYNEIN HEAVY CHAIN 6, AXONEMAL-LIKE-RELATED"/>
    <property type="match status" value="1"/>
</dbReference>
<dbReference type="Proteomes" id="UP000324222">
    <property type="component" value="Unassembled WGS sequence"/>
</dbReference>
<sequence length="104" mass="11448">MRHKKRGAPTYWPTAELSGSVQFEISSGAQFENADLISQEFGEEYLSTPQFDICSSFGDSTCHSPLIFILSPGSDPIGALCRFAQEREMDEADIQIISLGQGQK</sequence>
<dbReference type="PANTHER" id="PTHR22878:SF68">
    <property type="entry name" value="DYNEIN HEAVY CHAIN 6, AXONEMAL-LIKE"/>
    <property type="match status" value="1"/>
</dbReference>
<dbReference type="Pfam" id="PF03028">
    <property type="entry name" value="Dynein_heavy"/>
    <property type="match status" value="1"/>
</dbReference>
<dbReference type="GO" id="GO:0007018">
    <property type="term" value="P:microtubule-based movement"/>
    <property type="evidence" value="ECO:0007669"/>
    <property type="project" value="InterPro"/>
</dbReference>
<feature type="domain" description="Dynein heavy chain region D6 P-loop" evidence="1">
    <location>
        <begin position="62"/>
        <end position="104"/>
    </location>
</feature>
<dbReference type="InterPro" id="IPR026983">
    <property type="entry name" value="DHC"/>
</dbReference>
<accession>A0A5B7FMM3</accession>
<evidence type="ECO:0000313" key="3">
    <source>
        <dbReference type="Proteomes" id="UP000324222"/>
    </source>
</evidence>
<dbReference type="GO" id="GO:0030286">
    <property type="term" value="C:dynein complex"/>
    <property type="evidence" value="ECO:0007669"/>
    <property type="project" value="InterPro"/>
</dbReference>
<dbReference type="Gene3D" id="3.40.50.300">
    <property type="entry name" value="P-loop containing nucleotide triphosphate hydrolases"/>
    <property type="match status" value="1"/>
</dbReference>
<dbReference type="InterPro" id="IPR004273">
    <property type="entry name" value="Dynein_heavy_D6_P-loop"/>
</dbReference>
<gene>
    <name evidence="2" type="primary">Dnah3_1</name>
    <name evidence="2" type="ORF">E2C01_039298</name>
</gene>
<reference evidence="2 3" key="1">
    <citation type="submission" date="2019-05" db="EMBL/GenBank/DDBJ databases">
        <title>Another draft genome of Portunus trituberculatus and its Hox gene families provides insights of decapod evolution.</title>
        <authorList>
            <person name="Jeong J.-H."/>
            <person name="Song I."/>
            <person name="Kim S."/>
            <person name="Choi T."/>
            <person name="Kim D."/>
            <person name="Ryu S."/>
            <person name="Kim W."/>
        </authorList>
    </citation>
    <scope>NUCLEOTIDE SEQUENCE [LARGE SCALE GENOMIC DNA]</scope>
    <source>
        <tissue evidence="2">Muscle</tissue>
    </source>
</reference>
<comment type="caution">
    <text evidence="2">The sequence shown here is derived from an EMBL/GenBank/DDBJ whole genome shotgun (WGS) entry which is preliminary data.</text>
</comment>
<dbReference type="GO" id="GO:0045505">
    <property type="term" value="F:dynein intermediate chain binding"/>
    <property type="evidence" value="ECO:0007669"/>
    <property type="project" value="InterPro"/>
</dbReference>
<organism evidence="2 3">
    <name type="scientific">Portunus trituberculatus</name>
    <name type="common">Swimming crab</name>
    <name type="synonym">Neptunus trituberculatus</name>
    <dbReference type="NCBI Taxonomy" id="210409"/>
    <lineage>
        <taxon>Eukaryota</taxon>
        <taxon>Metazoa</taxon>
        <taxon>Ecdysozoa</taxon>
        <taxon>Arthropoda</taxon>
        <taxon>Crustacea</taxon>
        <taxon>Multicrustacea</taxon>
        <taxon>Malacostraca</taxon>
        <taxon>Eumalacostraca</taxon>
        <taxon>Eucarida</taxon>
        <taxon>Decapoda</taxon>
        <taxon>Pleocyemata</taxon>
        <taxon>Brachyura</taxon>
        <taxon>Eubrachyura</taxon>
        <taxon>Portunoidea</taxon>
        <taxon>Portunidae</taxon>
        <taxon>Portuninae</taxon>
        <taxon>Portunus</taxon>
    </lineage>
</organism>
<dbReference type="OrthoDB" id="5593012at2759"/>
<evidence type="ECO:0000259" key="1">
    <source>
        <dbReference type="Pfam" id="PF03028"/>
    </source>
</evidence>
<dbReference type="GO" id="GO:0008569">
    <property type="term" value="F:minus-end-directed microtubule motor activity"/>
    <property type="evidence" value="ECO:0007669"/>
    <property type="project" value="InterPro"/>
</dbReference>
<evidence type="ECO:0000313" key="2">
    <source>
        <dbReference type="EMBL" id="MPC45594.1"/>
    </source>
</evidence>